<dbReference type="Proteomes" id="UP001219525">
    <property type="component" value="Unassembled WGS sequence"/>
</dbReference>
<accession>A0AAD6YKY3</accession>
<gene>
    <name evidence="2" type="ORF">GGX14DRAFT_663462</name>
</gene>
<feature type="region of interest" description="Disordered" evidence="1">
    <location>
        <begin position="1"/>
        <end position="28"/>
    </location>
</feature>
<protein>
    <submittedName>
        <fullName evidence="2">Uncharacterized protein</fullName>
    </submittedName>
</protein>
<comment type="caution">
    <text evidence="2">The sequence shown here is derived from an EMBL/GenBank/DDBJ whole genome shotgun (WGS) entry which is preliminary data.</text>
</comment>
<name>A0AAD6YKY3_9AGAR</name>
<reference evidence="2" key="1">
    <citation type="submission" date="2023-03" db="EMBL/GenBank/DDBJ databases">
        <title>Massive genome expansion in bonnet fungi (Mycena s.s.) driven by repeated elements and novel gene families across ecological guilds.</title>
        <authorList>
            <consortium name="Lawrence Berkeley National Laboratory"/>
            <person name="Harder C.B."/>
            <person name="Miyauchi S."/>
            <person name="Viragh M."/>
            <person name="Kuo A."/>
            <person name="Thoen E."/>
            <person name="Andreopoulos B."/>
            <person name="Lu D."/>
            <person name="Skrede I."/>
            <person name="Drula E."/>
            <person name="Henrissat B."/>
            <person name="Morin E."/>
            <person name="Kohler A."/>
            <person name="Barry K."/>
            <person name="LaButti K."/>
            <person name="Morin E."/>
            <person name="Salamov A."/>
            <person name="Lipzen A."/>
            <person name="Mereny Z."/>
            <person name="Hegedus B."/>
            <person name="Baldrian P."/>
            <person name="Stursova M."/>
            <person name="Weitz H."/>
            <person name="Taylor A."/>
            <person name="Grigoriev I.V."/>
            <person name="Nagy L.G."/>
            <person name="Martin F."/>
            <person name="Kauserud H."/>
        </authorList>
    </citation>
    <scope>NUCLEOTIDE SEQUENCE</scope>
    <source>
        <strain evidence="2">9144</strain>
    </source>
</reference>
<sequence>MGVLADKERLEKQKKADCDDRLPTRLGPRITWPFLSQTAKARRSASSSDPIAKCSALAPLPRSSAFTDTPKPPHPTVSSPSVPQRDERLAIVEKLKIGLETTSHLSTIHIAARYGELEACDESQGSNNAYTAEVIQRIGFDPTDKAGHRRHKDSGMKQKLEELALIQALKEVMLGPRPDERIRSGVNVPAAKVKPVIGPVDLDSHMPASVSLLKLKPPEWNVRIVDLDG</sequence>
<dbReference type="EMBL" id="JARJCW010000007">
    <property type="protein sequence ID" value="KAJ7222367.1"/>
    <property type="molecule type" value="Genomic_DNA"/>
</dbReference>
<evidence type="ECO:0000313" key="2">
    <source>
        <dbReference type="EMBL" id="KAJ7222367.1"/>
    </source>
</evidence>
<proteinExistence type="predicted"/>
<organism evidence="2 3">
    <name type="scientific">Mycena pura</name>
    <dbReference type="NCBI Taxonomy" id="153505"/>
    <lineage>
        <taxon>Eukaryota</taxon>
        <taxon>Fungi</taxon>
        <taxon>Dikarya</taxon>
        <taxon>Basidiomycota</taxon>
        <taxon>Agaricomycotina</taxon>
        <taxon>Agaricomycetes</taxon>
        <taxon>Agaricomycetidae</taxon>
        <taxon>Agaricales</taxon>
        <taxon>Marasmiineae</taxon>
        <taxon>Mycenaceae</taxon>
        <taxon>Mycena</taxon>
    </lineage>
</organism>
<evidence type="ECO:0000313" key="3">
    <source>
        <dbReference type="Proteomes" id="UP001219525"/>
    </source>
</evidence>
<evidence type="ECO:0000256" key="1">
    <source>
        <dbReference type="SAM" id="MobiDB-lite"/>
    </source>
</evidence>
<dbReference type="AlphaFoldDB" id="A0AAD6YKY3"/>
<keyword evidence="3" id="KW-1185">Reference proteome</keyword>
<feature type="region of interest" description="Disordered" evidence="1">
    <location>
        <begin position="59"/>
        <end position="85"/>
    </location>
</feature>
<feature type="compositionally biased region" description="Basic and acidic residues" evidence="1">
    <location>
        <begin position="1"/>
        <end position="23"/>
    </location>
</feature>